<dbReference type="AlphaFoldDB" id="A0AAD7BG08"/>
<sequence>MYPNSTTQNPPPSSSTAPLGPDVQISFTVARKRALMACINCRKRRVRARISFAGSNLSLDPGLFEQCNTINIYRQRDDPCERCTRKKIPCEYVSVAEQSPPIPRYNAWPPELREPAPGVQGMFKVGDGDFVPPTLQPPQPTQAFGWQLDPNYPGVVEPRFDFGAVPTETLPYNPWSSLPSQRNSDLGFSPQQFLSASKETATEYQAQQYPWSTSFYPIADHDLYRAQEFGHPMAWNGPEDISNLSQYAR</sequence>
<dbReference type="GO" id="GO:0000981">
    <property type="term" value="F:DNA-binding transcription factor activity, RNA polymerase II-specific"/>
    <property type="evidence" value="ECO:0007669"/>
    <property type="project" value="InterPro"/>
</dbReference>
<dbReference type="Proteomes" id="UP001221142">
    <property type="component" value="Unassembled WGS sequence"/>
</dbReference>
<evidence type="ECO:0000313" key="3">
    <source>
        <dbReference type="Proteomes" id="UP001221142"/>
    </source>
</evidence>
<organism evidence="2 3">
    <name type="scientific">Roridomyces roridus</name>
    <dbReference type="NCBI Taxonomy" id="1738132"/>
    <lineage>
        <taxon>Eukaryota</taxon>
        <taxon>Fungi</taxon>
        <taxon>Dikarya</taxon>
        <taxon>Basidiomycota</taxon>
        <taxon>Agaricomycotina</taxon>
        <taxon>Agaricomycetes</taxon>
        <taxon>Agaricomycetidae</taxon>
        <taxon>Agaricales</taxon>
        <taxon>Marasmiineae</taxon>
        <taxon>Mycenaceae</taxon>
        <taxon>Roridomyces</taxon>
    </lineage>
</organism>
<evidence type="ECO:0008006" key="4">
    <source>
        <dbReference type="Google" id="ProtNLM"/>
    </source>
</evidence>
<gene>
    <name evidence="2" type="ORF">FB45DRAFT_871821</name>
</gene>
<dbReference type="InterPro" id="IPR001138">
    <property type="entry name" value="Zn2Cys6_DnaBD"/>
</dbReference>
<dbReference type="CDD" id="cd00067">
    <property type="entry name" value="GAL4"/>
    <property type="match status" value="1"/>
</dbReference>
<keyword evidence="3" id="KW-1185">Reference proteome</keyword>
<feature type="region of interest" description="Disordered" evidence="1">
    <location>
        <begin position="1"/>
        <end position="21"/>
    </location>
</feature>
<evidence type="ECO:0000313" key="2">
    <source>
        <dbReference type="EMBL" id="KAJ7619714.1"/>
    </source>
</evidence>
<dbReference type="Gene3D" id="4.10.240.10">
    <property type="entry name" value="Zn(2)-C6 fungal-type DNA-binding domain"/>
    <property type="match status" value="1"/>
</dbReference>
<evidence type="ECO:0000256" key="1">
    <source>
        <dbReference type="SAM" id="MobiDB-lite"/>
    </source>
</evidence>
<dbReference type="EMBL" id="JARKIF010000018">
    <property type="protein sequence ID" value="KAJ7619714.1"/>
    <property type="molecule type" value="Genomic_DNA"/>
</dbReference>
<comment type="caution">
    <text evidence="2">The sequence shown here is derived from an EMBL/GenBank/DDBJ whole genome shotgun (WGS) entry which is preliminary data.</text>
</comment>
<reference evidence="2" key="1">
    <citation type="submission" date="2023-03" db="EMBL/GenBank/DDBJ databases">
        <title>Massive genome expansion in bonnet fungi (Mycena s.s.) driven by repeated elements and novel gene families across ecological guilds.</title>
        <authorList>
            <consortium name="Lawrence Berkeley National Laboratory"/>
            <person name="Harder C.B."/>
            <person name="Miyauchi S."/>
            <person name="Viragh M."/>
            <person name="Kuo A."/>
            <person name="Thoen E."/>
            <person name="Andreopoulos B."/>
            <person name="Lu D."/>
            <person name="Skrede I."/>
            <person name="Drula E."/>
            <person name="Henrissat B."/>
            <person name="Morin E."/>
            <person name="Kohler A."/>
            <person name="Barry K."/>
            <person name="LaButti K."/>
            <person name="Morin E."/>
            <person name="Salamov A."/>
            <person name="Lipzen A."/>
            <person name="Mereny Z."/>
            <person name="Hegedus B."/>
            <person name="Baldrian P."/>
            <person name="Stursova M."/>
            <person name="Weitz H."/>
            <person name="Taylor A."/>
            <person name="Grigoriev I.V."/>
            <person name="Nagy L.G."/>
            <person name="Martin F."/>
            <person name="Kauserud H."/>
        </authorList>
    </citation>
    <scope>NUCLEOTIDE SEQUENCE</scope>
    <source>
        <strain evidence="2">9284</strain>
    </source>
</reference>
<protein>
    <recommendedName>
        <fullName evidence="4">Zn(2)-C6 fungal-type domain-containing protein</fullName>
    </recommendedName>
</protein>
<name>A0AAD7BG08_9AGAR</name>
<accession>A0AAD7BG08</accession>
<dbReference type="GO" id="GO:0008270">
    <property type="term" value="F:zinc ion binding"/>
    <property type="evidence" value="ECO:0007669"/>
    <property type="project" value="InterPro"/>
</dbReference>
<proteinExistence type="predicted"/>
<dbReference type="InterPro" id="IPR036864">
    <property type="entry name" value="Zn2-C6_fun-type_DNA-bd_sf"/>
</dbReference>